<sequence length="577" mass="64573">MRKIPRALAFARHIPLRKVIRRLTLDAKRRIAQSAHNVASAPPPPSVGACKTLRPSFAPRRGKVRRVAEGRVFEFVGRQVHAGDIIDWRAGGEGSAHQLWRMNLHYMEYLEEVDDADFVDLVSQWIDANPPYRPHYWTDSWNSYALSLRIVVWMQQFALREERLDVETRDRLLSSLAQQIRFLENNLETDIGGNHLVKNLKALILASTLFKGDEALRWRRLALRMLAEELSLQILPDGVHYERSPSYHCQVFADLLECRLALGNDPLEGALDAALDRMAQATADLAHPDGGVAQFNDAGLTMAYSPAECLAVYGSLFGRHPVAREHFEFRHAGYFGYRSGDSYLIADCGRIAPNELPAHGHGDVLSFEWSIGGRRFIVDQGVFEYLAGERRRAARSAASHNTLCLAGADQADFFGAFRCGRRPNIDLRLWRPHAEGVVLEGSHDGFSNLPGRPIHLRRFEIGPHELVINDRISPRNERGGVIGFLLHPEVVATIENGRCVLECGGKQISFTSSLPANKEPAVWWPDMGTECATTRLVIKLPPGVEEAQIRFAQDHHNHERGAALSATALTAELQQEG</sequence>
<dbReference type="Gene3D" id="2.70.98.70">
    <property type="match status" value="1"/>
</dbReference>
<dbReference type="PANTHER" id="PTHR39210:SF1">
    <property type="entry name" value="HEPARIN-SULFATE LYASE"/>
    <property type="match status" value="1"/>
</dbReference>
<proteinExistence type="predicted"/>
<dbReference type="Proteomes" id="UP000268623">
    <property type="component" value="Unassembled WGS sequence"/>
</dbReference>
<dbReference type="InterPro" id="IPR008929">
    <property type="entry name" value="Chondroitin_lyas"/>
</dbReference>
<keyword evidence="8" id="KW-1185">Reference proteome</keyword>
<dbReference type="PANTHER" id="PTHR39210">
    <property type="entry name" value="HEPARIN-SULFATE LYASE"/>
    <property type="match status" value="1"/>
</dbReference>
<accession>A0A3M9XKD8</accession>
<evidence type="ECO:0000256" key="2">
    <source>
        <dbReference type="ARBA" id="ARBA00022729"/>
    </source>
</evidence>
<keyword evidence="4" id="KW-0456">Lyase</keyword>
<evidence type="ECO:0000259" key="6">
    <source>
        <dbReference type="Pfam" id="PF16889"/>
    </source>
</evidence>
<dbReference type="Pfam" id="PF16889">
    <property type="entry name" value="Hepar_II_III_N"/>
    <property type="match status" value="1"/>
</dbReference>
<evidence type="ECO:0000256" key="3">
    <source>
        <dbReference type="ARBA" id="ARBA00022764"/>
    </source>
</evidence>
<dbReference type="Gene3D" id="1.50.10.100">
    <property type="entry name" value="Chondroitin AC/alginate lyase"/>
    <property type="match status" value="1"/>
</dbReference>
<evidence type="ECO:0000313" key="7">
    <source>
        <dbReference type="EMBL" id="RNJ48669.1"/>
    </source>
</evidence>
<keyword evidence="2" id="KW-0732">Signal</keyword>
<evidence type="ECO:0000259" key="5">
    <source>
        <dbReference type="Pfam" id="PF07940"/>
    </source>
</evidence>
<gene>
    <name evidence="7" type="ORF">D1O30_02515</name>
</gene>
<comment type="subcellular location">
    <subcellularLocation>
        <location evidence="1">Periplasm</location>
    </subcellularLocation>
</comment>
<feature type="domain" description="Heparin-sulfate lyase N-terminal" evidence="6">
    <location>
        <begin position="105"/>
        <end position="302"/>
    </location>
</feature>
<dbReference type="InterPro" id="IPR031680">
    <property type="entry name" value="Hepar_II_III_N"/>
</dbReference>
<dbReference type="SUPFAM" id="SSF48230">
    <property type="entry name" value="Chondroitin AC/alginate lyase"/>
    <property type="match status" value="1"/>
</dbReference>
<reference evidence="7 8" key="1">
    <citation type="submission" date="2018-08" db="EMBL/GenBank/DDBJ databases">
        <title>Genome sequence of Methylocystis hirsuta CSC1, a methanotroph able to accumulate PHAs.</title>
        <authorList>
            <person name="Bordel S."/>
            <person name="Rodriguez E."/>
            <person name="Gancedo J."/>
            <person name="Munoz R."/>
        </authorList>
    </citation>
    <scope>NUCLEOTIDE SEQUENCE [LARGE SCALE GENOMIC DNA]</scope>
    <source>
        <strain evidence="7 8">CSC1</strain>
    </source>
</reference>
<dbReference type="Pfam" id="PF07940">
    <property type="entry name" value="Hepar_II_III_C"/>
    <property type="match status" value="1"/>
</dbReference>
<name>A0A3M9XKD8_9HYPH</name>
<organism evidence="7 8">
    <name type="scientific">Methylocystis hirsuta</name>
    <dbReference type="NCBI Taxonomy" id="369798"/>
    <lineage>
        <taxon>Bacteria</taxon>
        <taxon>Pseudomonadati</taxon>
        <taxon>Pseudomonadota</taxon>
        <taxon>Alphaproteobacteria</taxon>
        <taxon>Hyphomicrobiales</taxon>
        <taxon>Methylocystaceae</taxon>
        <taxon>Methylocystis</taxon>
    </lineage>
</organism>
<comment type="caution">
    <text evidence="7">The sequence shown here is derived from an EMBL/GenBank/DDBJ whole genome shotgun (WGS) entry which is preliminary data.</text>
</comment>
<dbReference type="InterPro" id="IPR012480">
    <property type="entry name" value="Hepar_II_III_C"/>
</dbReference>
<dbReference type="AlphaFoldDB" id="A0A3M9XKD8"/>
<evidence type="ECO:0000256" key="1">
    <source>
        <dbReference type="ARBA" id="ARBA00004418"/>
    </source>
</evidence>
<dbReference type="EMBL" id="QWDD01000001">
    <property type="protein sequence ID" value="RNJ48669.1"/>
    <property type="molecule type" value="Genomic_DNA"/>
</dbReference>
<protein>
    <submittedName>
        <fullName evidence="7">Uncharacterized protein</fullName>
    </submittedName>
</protein>
<dbReference type="GO" id="GO:0016829">
    <property type="term" value="F:lyase activity"/>
    <property type="evidence" value="ECO:0007669"/>
    <property type="project" value="UniProtKB-KW"/>
</dbReference>
<evidence type="ECO:0000256" key="4">
    <source>
        <dbReference type="ARBA" id="ARBA00023239"/>
    </source>
</evidence>
<keyword evidence="3" id="KW-0574">Periplasm</keyword>
<feature type="domain" description="Heparinase II/III-like C-terminal" evidence="5">
    <location>
        <begin position="324"/>
        <end position="548"/>
    </location>
</feature>
<dbReference type="GO" id="GO:0042597">
    <property type="term" value="C:periplasmic space"/>
    <property type="evidence" value="ECO:0007669"/>
    <property type="project" value="UniProtKB-SubCell"/>
</dbReference>
<evidence type="ECO:0000313" key="8">
    <source>
        <dbReference type="Proteomes" id="UP000268623"/>
    </source>
</evidence>